<dbReference type="EMBL" id="JBHLTR010000058">
    <property type="protein sequence ID" value="MFC0561428.1"/>
    <property type="molecule type" value="Genomic_DNA"/>
</dbReference>
<dbReference type="Pfam" id="PF13333">
    <property type="entry name" value="rve_2"/>
    <property type="match status" value="1"/>
</dbReference>
<organism evidence="2 3">
    <name type="scientific">Halalkalibacter alkalisediminis</name>
    <dbReference type="NCBI Taxonomy" id="935616"/>
    <lineage>
        <taxon>Bacteria</taxon>
        <taxon>Bacillati</taxon>
        <taxon>Bacillota</taxon>
        <taxon>Bacilli</taxon>
        <taxon>Bacillales</taxon>
        <taxon>Bacillaceae</taxon>
        <taxon>Halalkalibacter</taxon>
    </lineage>
</organism>
<evidence type="ECO:0000313" key="3">
    <source>
        <dbReference type="Proteomes" id="UP001589833"/>
    </source>
</evidence>
<comment type="caution">
    <text evidence="2">The sequence shown here is derived from an EMBL/GenBank/DDBJ whole genome shotgun (WGS) entry which is preliminary data.</text>
</comment>
<accession>A0ABV6NMU1</accession>
<reference evidence="2 3" key="1">
    <citation type="submission" date="2024-09" db="EMBL/GenBank/DDBJ databases">
        <authorList>
            <person name="Sun Q."/>
            <person name="Mori K."/>
        </authorList>
    </citation>
    <scope>NUCLEOTIDE SEQUENCE [LARGE SCALE GENOMIC DNA]</scope>
    <source>
        <strain evidence="2 3">NCAIM B.02301</strain>
    </source>
</reference>
<feature type="domain" description="Integrase catalytic" evidence="1">
    <location>
        <begin position="9"/>
        <end position="41"/>
    </location>
</feature>
<dbReference type="Proteomes" id="UP001589833">
    <property type="component" value="Unassembled WGS sequence"/>
</dbReference>
<keyword evidence="3" id="KW-1185">Reference proteome</keyword>
<evidence type="ECO:0000259" key="1">
    <source>
        <dbReference type="Pfam" id="PF13333"/>
    </source>
</evidence>
<gene>
    <name evidence="2" type="ORF">ACFFH4_21135</name>
</gene>
<evidence type="ECO:0000313" key="2">
    <source>
        <dbReference type="EMBL" id="MFC0561428.1"/>
    </source>
</evidence>
<protein>
    <submittedName>
        <fullName evidence="2">IS3 family transposase</fullName>
    </submittedName>
</protein>
<dbReference type="InterPro" id="IPR001584">
    <property type="entry name" value="Integrase_cat-core"/>
</dbReference>
<dbReference type="RefSeq" id="WP_390187248.1">
    <property type="nucleotide sequence ID" value="NZ_JBHLTR010000058.1"/>
</dbReference>
<name>A0ABV6NMU1_9BACI</name>
<sequence length="60" mass="7336">MLLNFAIVQAKRSIFEYIVSFYNYKRIHSTINYHSPLEFEKLYYARYIAKEHLRNTTRSS</sequence>
<proteinExistence type="predicted"/>